<feature type="domain" description="FHA" evidence="2">
    <location>
        <begin position="77"/>
        <end position="133"/>
    </location>
</feature>
<dbReference type="SUPFAM" id="SSF49879">
    <property type="entry name" value="SMAD/FHA domain"/>
    <property type="match status" value="1"/>
</dbReference>
<proteinExistence type="predicted"/>
<feature type="non-terminal residue" evidence="3">
    <location>
        <position position="1"/>
    </location>
</feature>
<dbReference type="Proteomes" id="UP000276991">
    <property type="component" value="Unassembled WGS sequence"/>
</dbReference>
<dbReference type="OrthoDB" id="433755at2759"/>
<dbReference type="STRING" id="6277.A0A498SFA7"/>
<dbReference type="InterPro" id="IPR050923">
    <property type="entry name" value="Cell_Proc_Reg/RNA_Proc"/>
</dbReference>
<dbReference type="PROSITE" id="PS50006">
    <property type="entry name" value="FHA_DOMAIN"/>
    <property type="match status" value="1"/>
</dbReference>
<evidence type="ECO:0000256" key="1">
    <source>
        <dbReference type="SAM" id="MobiDB-lite"/>
    </source>
</evidence>
<dbReference type="CDD" id="cd22677">
    <property type="entry name" value="FHA_Kanadaptin"/>
    <property type="match status" value="1"/>
</dbReference>
<dbReference type="InterPro" id="IPR008984">
    <property type="entry name" value="SMAD_FHA_dom_sf"/>
</dbReference>
<accession>A0A498SFA7</accession>
<sequence>METNDFKAPLTEEKDVKDTVKDVIAPVISITQPNLEYVPPPFAVEPSNDIHYGFEIIKNGTIIDRINFEKRKAGTFVVIGRLPSCDIQLEHPTISRYHCILQYGDDLMNRTGKGWHIYDLGSTHGTRLNKKRIPPKQFIRIRVGHVMQFGGSSRILILFGPNSDTEEEWEYSPTEMRRLIEQKKLYDKIQREKEEASKSEKESDGIMWGI</sequence>
<dbReference type="Pfam" id="PF00498">
    <property type="entry name" value="FHA"/>
    <property type="match status" value="1"/>
</dbReference>
<feature type="non-terminal residue" evidence="3">
    <location>
        <position position="210"/>
    </location>
</feature>
<dbReference type="InterPro" id="IPR000253">
    <property type="entry name" value="FHA_dom"/>
</dbReference>
<dbReference type="Gene3D" id="2.60.200.20">
    <property type="match status" value="1"/>
</dbReference>
<evidence type="ECO:0000259" key="2">
    <source>
        <dbReference type="PROSITE" id="PS50006"/>
    </source>
</evidence>
<protein>
    <recommendedName>
        <fullName evidence="2">FHA domain-containing protein</fullName>
    </recommendedName>
</protein>
<organism evidence="3 4">
    <name type="scientific">Acanthocheilonema viteae</name>
    <name type="common">Filarial nematode worm</name>
    <name type="synonym">Dipetalonema viteae</name>
    <dbReference type="NCBI Taxonomy" id="6277"/>
    <lineage>
        <taxon>Eukaryota</taxon>
        <taxon>Metazoa</taxon>
        <taxon>Ecdysozoa</taxon>
        <taxon>Nematoda</taxon>
        <taxon>Chromadorea</taxon>
        <taxon>Rhabditida</taxon>
        <taxon>Spirurina</taxon>
        <taxon>Spiruromorpha</taxon>
        <taxon>Filarioidea</taxon>
        <taxon>Onchocercidae</taxon>
        <taxon>Acanthocheilonema</taxon>
    </lineage>
</organism>
<gene>
    <name evidence="3" type="ORF">NAV_LOCUS5173</name>
</gene>
<name>A0A498SFA7_ACAVI</name>
<feature type="region of interest" description="Disordered" evidence="1">
    <location>
        <begin position="190"/>
        <end position="210"/>
    </location>
</feature>
<reference evidence="3 4" key="1">
    <citation type="submission" date="2018-08" db="EMBL/GenBank/DDBJ databases">
        <authorList>
            <person name="Laetsch R D."/>
            <person name="Stevens L."/>
            <person name="Kumar S."/>
            <person name="Blaxter L. M."/>
        </authorList>
    </citation>
    <scope>NUCLEOTIDE SEQUENCE [LARGE SCALE GENOMIC DNA]</scope>
</reference>
<evidence type="ECO:0000313" key="3">
    <source>
        <dbReference type="EMBL" id="VBB30382.1"/>
    </source>
</evidence>
<dbReference type="PANTHER" id="PTHR23308">
    <property type="entry name" value="NUCLEAR INHIBITOR OF PROTEIN PHOSPHATASE-1"/>
    <property type="match status" value="1"/>
</dbReference>
<dbReference type="EMBL" id="UPTC01000861">
    <property type="protein sequence ID" value="VBB30382.1"/>
    <property type="molecule type" value="Genomic_DNA"/>
</dbReference>
<dbReference type="SMART" id="SM00240">
    <property type="entry name" value="FHA"/>
    <property type="match status" value="1"/>
</dbReference>
<dbReference type="AlphaFoldDB" id="A0A498SFA7"/>
<feature type="compositionally biased region" description="Basic and acidic residues" evidence="1">
    <location>
        <begin position="190"/>
        <end position="204"/>
    </location>
</feature>
<evidence type="ECO:0000313" key="4">
    <source>
        <dbReference type="Proteomes" id="UP000276991"/>
    </source>
</evidence>
<keyword evidence="4" id="KW-1185">Reference proteome</keyword>